<evidence type="ECO:0000313" key="2">
    <source>
        <dbReference type="Proteomes" id="UP001148662"/>
    </source>
</evidence>
<name>A0ACC1TCU2_9APHY</name>
<accession>A0ACC1TCU2</accession>
<keyword evidence="2" id="KW-1185">Reference proteome</keyword>
<proteinExistence type="predicted"/>
<reference evidence="1" key="1">
    <citation type="submission" date="2022-07" db="EMBL/GenBank/DDBJ databases">
        <title>Genome Sequence of Phlebia brevispora.</title>
        <authorList>
            <person name="Buettner E."/>
        </authorList>
    </citation>
    <scope>NUCLEOTIDE SEQUENCE</scope>
    <source>
        <strain evidence="1">MPL23</strain>
    </source>
</reference>
<gene>
    <name evidence="1" type="ORF">NM688_g1005</name>
</gene>
<evidence type="ECO:0000313" key="1">
    <source>
        <dbReference type="EMBL" id="KAJ3558297.1"/>
    </source>
</evidence>
<organism evidence="1 2">
    <name type="scientific">Phlebia brevispora</name>
    <dbReference type="NCBI Taxonomy" id="194682"/>
    <lineage>
        <taxon>Eukaryota</taxon>
        <taxon>Fungi</taxon>
        <taxon>Dikarya</taxon>
        <taxon>Basidiomycota</taxon>
        <taxon>Agaricomycotina</taxon>
        <taxon>Agaricomycetes</taxon>
        <taxon>Polyporales</taxon>
        <taxon>Meruliaceae</taxon>
        <taxon>Phlebia</taxon>
    </lineage>
</organism>
<sequence length="132" mass="14233">MVTVSSPECTEPALSGSSSGDTIEHEGPGPKSTGKFKATVEDIDDDDMQSLARSQDGVEELTDDFEAMGMHSAVKPPIRQMPLIILGVLPAPVYICDGMPAVLLTYIGGFRHSKKVYVVTVDENTGMFDNWL</sequence>
<protein>
    <submittedName>
        <fullName evidence="1">Uncharacterized protein</fullName>
    </submittedName>
</protein>
<comment type="caution">
    <text evidence="1">The sequence shown here is derived from an EMBL/GenBank/DDBJ whole genome shotgun (WGS) entry which is preliminary data.</text>
</comment>
<dbReference type="Proteomes" id="UP001148662">
    <property type="component" value="Unassembled WGS sequence"/>
</dbReference>
<dbReference type="EMBL" id="JANHOG010000097">
    <property type="protein sequence ID" value="KAJ3558297.1"/>
    <property type="molecule type" value="Genomic_DNA"/>
</dbReference>